<keyword evidence="6 14" id="KW-0732">Signal</keyword>
<dbReference type="InterPro" id="IPR029033">
    <property type="entry name" value="His_PPase_superfam"/>
</dbReference>
<dbReference type="Pfam" id="PF00328">
    <property type="entry name" value="His_Phos_2"/>
    <property type="match status" value="1"/>
</dbReference>
<evidence type="ECO:0000256" key="5">
    <source>
        <dbReference type="ARBA" id="ARBA00018097"/>
    </source>
</evidence>
<keyword evidence="8" id="KW-0472">Membrane</keyword>
<evidence type="ECO:0000256" key="2">
    <source>
        <dbReference type="ARBA" id="ARBA00008422"/>
    </source>
</evidence>
<comment type="catalytic activity">
    <reaction evidence="11">
        <text>1D-myo-inositol 1,2,4,5,6-pentakisphosphate + H2O = 1D-myo-inositol 1,2,5,6-tetrakisphosphate + phosphate</text>
        <dbReference type="Rhea" id="RHEA:77115"/>
        <dbReference type="ChEBI" id="CHEBI:15377"/>
        <dbReference type="ChEBI" id="CHEBI:43474"/>
        <dbReference type="ChEBI" id="CHEBI:57798"/>
        <dbReference type="ChEBI" id="CHEBI:195535"/>
        <dbReference type="EC" id="3.1.3.62"/>
    </reaction>
    <physiologicalReaction direction="left-to-right" evidence="11">
        <dbReference type="Rhea" id="RHEA:77116"/>
    </physiologicalReaction>
</comment>
<dbReference type="RefSeq" id="WP_028906724.1">
    <property type="nucleotide sequence ID" value="NZ_FNRF01000001.1"/>
</dbReference>
<comment type="subcellular location">
    <subcellularLocation>
        <location evidence="1">Membrane</location>
    </subcellularLocation>
</comment>
<evidence type="ECO:0000256" key="12">
    <source>
        <dbReference type="ARBA" id="ARBA00043691"/>
    </source>
</evidence>
<evidence type="ECO:0000256" key="7">
    <source>
        <dbReference type="ARBA" id="ARBA00022801"/>
    </source>
</evidence>
<dbReference type="GO" id="GO:0016020">
    <property type="term" value="C:membrane"/>
    <property type="evidence" value="ECO:0007669"/>
    <property type="project" value="UniProtKB-SubCell"/>
</dbReference>
<organism evidence="15 16">
    <name type="scientific">Xylanibacter ruminicola</name>
    <name type="common">Prevotella ruminicola</name>
    <dbReference type="NCBI Taxonomy" id="839"/>
    <lineage>
        <taxon>Bacteria</taxon>
        <taxon>Pseudomonadati</taxon>
        <taxon>Bacteroidota</taxon>
        <taxon>Bacteroidia</taxon>
        <taxon>Bacteroidales</taxon>
        <taxon>Prevotellaceae</taxon>
        <taxon>Xylanibacter</taxon>
    </lineage>
</organism>
<name>A0A1H3Y012_XYLRU</name>
<reference evidence="15 16" key="1">
    <citation type="submission" date="2016-10" db="EMBL/GenBank/DDBJ databases">
        <authorList>
            <person name="de Groot N.N."/>
        </authorList>
    </citation>
    <scope>NUCLEOTIDE SEQUENCE [LARGE SCALE GENOMIC DNA]</scope>
    <source>
        <strain evidence="15 16">D31d</strain>
    </source>
</reference>
<comment type="catalytic activity">
    <reaction evidence="13">
        <text>(2R)-2,3-bisphosphoglycerate + H2O = (2R)-2-phosphoglycerate + phosphate</text>
        <dbReference type="Rhea" id="RHEA:27381"/>
        <dbReference type="ChEBI" id="CHEBI:15377"/>
        <dbReference type="ChEBI" id="CHEBI:43474"/>
        <dbReference type="ChEBI" id="CHEBI:58248"/>
        <dbReference type="ChEBI" id="CHEBI:58289"/>
        <dbReference type="EC" id="3.1.3.80"/>
    </reaction>
    <physiologicalReaction direction="left-to-right" evidence="13">
        <dbReference type="Rhea" id="RHEA:27382"/>
    </physiologicalReaction>
</comment>
<evidence type="ECO:0000256" key="4">
    <source>
        <dbReference type="ARBA" id="ARBA00013040"/>
    </source>
</evidence>
<evidence type="ECO:0000256" key="8">
    <source>
        <dbReference type="ARBA" id="ARBA00023136"/>
    </source>
</evidence>
<dbReference type="GO" id="GO:0034417">
    <property type="term" value="F:bisphosphoglycerate 3-phosphatase activity"/>
    <property type="evidence" value="ECO:0007669"/>
    <property type="project" value="UniProtKB-EC"/>
</dbReference>
<dbReference type="SUPFAM" id="SSF53254">
    <property type="entry name" value="Phosphoglycerate mutase-like"/>
    <property type="match status" value="1"/>
</dbReference>
<evidence type="ECO:0000256" key="13">
    <source>
        <dbReference type="ARBA" id="ARBA00043832"/>
    </source>
</evidence>
<evidence type="ECO:0000256" key="3">
    <source>
        <dbReference type="ARBA" id="ARBA00012976"/>
    </source>
</evidence>
<accession>A0A1H3Y012</accession>
<evidence type="ECO:0000256" key="14">
    <source>
        <dbReference type="SAM" id="SignalP"/>
    </source>
</evidence>
<evidence type="ECO:0000256" key="1">
    <source>
        <dbReference type="ARBA" id="ARBA00004370"/>
    </source>
</evidence>
<dbReference type="EC" id="3.1.3.62" evidence="4"/>
<evidence type="ECO:0000256" key="9">
    <source>
        <dbReference type="ARBA" id="ARBA00031642"/>
    </source>
</evidence>
<evidence type="ECO:0000313" key="15">
    <source>
        <dbReference type="EMBL" id="SEA04421.1"/>
    </source>
</evidence>
<protein>
    <recommendedName>
        <fullName evidence="5">Multiple inositol polyphosphate phosphatase 1</fullName>
        <ecNumber evidence="4">3.1.3.62</ecNumber>
        <ecNumber evidence="3">3.1.3.80</ecNumber>
    </recommendedName>
    <alternativeName>
        <fullName evidence="9">2,3-bisphosphoglycerate 3-phosphatase</fullName>
    </alternativeName>
</protein>
<dbReference type="PANTHER" id="PTHR20963">
    <property type="entry name" value="MULTIPLE INOSITOL POLYPHOSPHATE PHOSPHATASE-RELATED"/>
    <property type="match status" value="1"/>
</dbReference>
<dbReference type="Gene3D" id="3.40.50.1240">
    <property type="entry name" value="Phosphoglycerate mutase-like"/>
    <property type="match status" value="1"/>
</dbReference>
<sequence>MKKIFICLMMASTMTAQAQIARFSGKTALEEIAADKFLAAGNMTDYDHLPRTALTPAPKGYEPYYLSHYGRHGARYLLEENDYAMPVQTLRKAKYAGKLTPLGDKVLAKLDSMQKTTKDRLGDLTATGQRQHHGIAKRMAQNFPEIFKTPNLPIHSVSTTSIRAIISMMAECEELQAANPSARIFNDASKADMHYMNYSPSRQERGMGMPQMNVMRAMQKQQAMSDSLKHPERLMQQLFNDQHWVYLNVTTGSLMSKIADVALNMQSHDGDATLLELFTPEELRDLWRSNNLYWYLLYSNAPQTGGKMQWNQKNLLKNIIETADTVTQTQVSLRFGHDTVVLPLLCMLDLDGSAVQVDNLDELENSFRTYYLIPTGSNVQFIFYRPKKGKTGDILVKVLFNEREAHMPLKTDTWPYYKWQDVREYYLAKLAEQEKK</sequence>
<evidence type="ECO:0000256" key="6">
    <source>
        <dbReference type="ARBA" id="ARBA00022729"/>
    </source>
</evidence>
<dbReference type="AlphaFoldDB" id="A0A1H3Y012"/>
<evidence type="ECO:0000256" key="11">
    <source>
        <dbReference type="ARBA" id="ARBA00043671"/>
    </source>
</evidence>
<evidence type="ECO:0000256" key="10">
    <source>
        <dbReference type="ARBA" id="ARBA00043668"/>
    </source>
</evidence>
<keyword evidence="7" id="KW-0378">Hydrolase</keyword>
<comment type="similarity">
    <text evidence="2">Belongs to the histidine acid phosphatase family. MINPP1 subfamily.</text>
</comment>
<dbReference type="Proteomes" id="UP000182257">
    <property type="component" value="Unassembled WGS sequence"/>
</dbReference>
<feature type="chain" id="PRO_5010183573" description="Multiple inositol polyphosphate phosphatase 1" evidence="14">
    <location>
        <begin position="19"/>
        <end position="436"/>
    </location>
</feature>
<comment type="catalytic activity">
    <reaction evidence="10">
        <text>1D-myo-inositol 1,2,5,6-tetrakisphosphate + H2O = 1D-myo-inositol 1,2,6-trisphosphate + phosphate</text>
        <dbReference type="Rhea" id="RHEA:77119"/>
        <dbReference type="ChEBI" id="CHEBI:15377"/>
        <dbReference type="ChEBI" id="CHEBI:43474"/>
        <dbReference type="ChEBI" id="CHEBI:195535"/>
        <dbReference type="ChEBI" id="CHEBI:195537"/>
        <dbReference type="EC" id="3.1.3.62"/>
    </reaction>
    <physiologicalReaction direction="left-to-right" evidence="10">
        <dbReference type="Rhea" id="RHEA:77120"/>
    </physiologicalReaction>
</comment>
<proteinExistence type="inferred from homology"/>
<dbReference type="InterPro" id="IPR000560">
    <property type="entry name" value="His_Pase_clade-2"/>
</dbReference>
<evidence type="ECO:0000313" key="16">
    <source>
        <dbReference type="Proteomes" id="UP000182257"/>
    </source>
</evidence>
<gene>
    <name evidence="15" type="ORF">SAMN05216462_0429</name>
</gene>
<comment type="catalytic activity">
    <reaction evidence="12">
        <text>1D-myo-inositol hexakisphosphate + H2O = 1D-myo-inositol 1,2,4,5,6-pentakisphosphate + phosphate</text>
        <dbReference type="Rhea" id="RHEA:16989"/>
        <dbReference type="ChEBI" id="CHEBI:15377"/>
        <dbReference type="ChEBI" id="CHEBI:43474"/>
        <dbReference type="ChEBI" id="CHEBI:57798"/>
        <dbReference type="ChEBI" id="CHEBI:58130"/>
        <dbReference type="EC" id="3.1.3.62"/>
    </reaction>
    <physiologicalReaction direction="left-to-right" evidence="12">
        <dbReference type="Rhea" id="RHEA:16990"/>
    </physiologicalReaction>
</comment>
<feature type="signal peptide" evidence="14">
    <location>
        <begin position="1"/>
        <end position="18"/>
    </location>
</feature>
<dbReference type="EC" id="3.1.3.80" evidence="3"/>
<dbReference type="EMBL" id="FNRF01000001">
    <property type="protein sequence ID" value="SEA04421.1"/>
    <property type="molecule type" value="Genomic_DNA"/>
</dbReference>
<dbReference type="PANTHER" id="PTHR20963:SF8">
    <property type="entry name" value="MULTIPLE INOSITOL POLYPHOSPHATE PHOSPHATASE 1"/>
    <property type="match status" value="1"/>
</dbReference>